<organism evidence="2 3">
    <name type="scientific">Rubroshorea leprosula</name>
    <dbReference type="NCBI Taxonomy" id="152421"/>
    <lineage>
        <taxon>Eukaryota</taxon>
        <taxon>Viridiplantae</taxon>
        <taxon>Streptophyta</taxon>
        <taxon>Embryophyta</taxon>
        <taxon>Tracheophyta</taxon>
        <taxon>Spermatophyta</taxon>
        <taxon>Magnoliopsida</taxon>
        <taxon>eudicotyledons</taxon>
        <taxon>Gunneridae</taxon>
        <taxon>Pentapetalae</taxon>
        <taxon>rosids</taxon>
        <taxon>malvids</taxon>
        <taxon>Malvales</taxon>
        <taxon>Dipterocarpaceae</taxon>
        <taxon>Rubroshorea</taxon>
    </lineage>
</organism>
<proteinExistence type="predicted"/>
<dbReference type="Proteomes" id="UP001054252">
    <property type="component" value="Unassembled WGS sequence"/>
</dbReference>
<name>A0AAV5HPD9_9ROSI</name>
<feature type="compositionally biased region" description="Basic and acidic residues" evidence="1">
    <location>
        <begin position="113"/>
        <end position="127"/>
    </location>
</feature>
<reference evidence="2 3" key="1">
    <citation type="journal article" date="2021" name="Commun. Biol.">
        <title>The genome of Shorea leprosula (Dipterocarpaceae) highlights the ecological relevance of drought in aseasonal tropical rainforests.</title>
        <authorList>
            <person name="Ng K.K.S."/>
            <person name="Kobayashi M.J."/>
            <person name="Fawcett J.A."/>
            <person name="Hatakeyama M."/>
            <person name="Paape T."/>
            <person name="Ng C.H."/>
            <person name="Ang C.C."/>
            <person name="Tnah L.H."/>
            <person name="Lee C.T."/>
            <person name="Nishiyama T."/>
            <person name="Sese J."/>
            <person name="O'Brien M.J."/>
            <person name="Copetti D."/>
            <person name="Mohd Noor M.I."/>
            <person name="Ong R.C."/>
            <person name="Putra M."/>
            <person name="Sireger I.Z."/>
            <person name="Indrioko S."/>
            <person name="Kosugi Y."/>
            <person name="Izuno A."/>
            <person name="Isagi Y."/>
            <person name="Lee S.L."/>
            <person name="Shimizu K.K."/>
        </authorList>
    </citation>
    <scope>NUCLEOTIDE SEQUENCE [LARGE SCALE GENOMIC DNA]</scope>
    <source>
        <strain evidence="2">214</strain>
    </source>
</reference>
<keyword evidence="3" id="KW-1185">Reference proteome</keyword>
<evidence type="ECO:0000313" key="2">
    <source>
        <dbReference type="EMBL" id="GKU87351.1"/>
    </source>
</evidence>
<feature type="compositionally biased region" description="Polar residues" evidence="1">
    <location>
        <begin position="38"/>
        <end position="78"/>
    </location>
</feature>
<sequence length="151" mass="16216">MCKLVDDNVKESVQTNLKLKKNIQPLEWISADITRLLSSSKPNPHTSEQPVVNADAQSQAESQNTVSGTSSIPPQQNDSKLDTVADIDMKDPGAESKSEKAAVAVDVPVDDLAGEKETLKDCVKVDDSDSDPNPTKSLGFYRFAPDGATSE</sequence>
<feature type="compositionally biased region" description="Low complexity" evidence="1">
    <location>
        <begin position="101"/>
        <end position="111"/>
    </location>
</feature>
<evidence type="ECO:0000256" key="1">
    <source>
        <dbReference type="SAM" id="MobiDB-lite"/>
    </source>
</evidence>
<dbReference type="EMBL" id="BPVZ01000002">
    <property type="protein sequence ID" value="GKU87351.1"/>
    <property type="molecule type" value="Genomic_DNA"/>
</dbReference>
<protein>
    <submittedName>
        <fullName evidence="2">Uncharacterized protein</fullName>
    </submittedName>
</protein>
<gene>
    <name evidence="2" type="ORF">SLEP1_g1761</name>
</gene>
<feature type="region of interest" description="Disordered" evidence="1">
    <location>
        <begin position="38"/>
        <end position="151"/>
    </location>
</feature>
<comment type="caution">
    <text evidence="2">The sequence shown here is derived from an EMBL/GenBank/DDBJ whole genome shotgun (WGS) entry which is preliminary data.</text>
</comment>
<accession>A0AAV5HPD9</accession>
<evidence type="ECO:0000313" key="3">
    <source>
        <dbReference type="Proteomes" id="UP001054252"/>
    </source>
</evidence>
<feature type="compositionally biased region" description="Basic and acidic residues" evidence="1">
    <location>
        <begin position="79"/>
        <end position="100"/>
    </location>
</feature>
<dbReference type="AlphaFoldDB" id="A0AAV5HPD9"/>